<keyword evidence="3 12" id="KW-0812">Transmembrane</keyword>
<dbReference type="RefSeq" id="XP_018269481.1">
    <property type="nucleotide sequence ID" value="XM_018417707.1"/>
</dbReference>
<evidence type="ECO:0000256" key="1">
    <source>
        <dbReference type="ARBA" id="ARBA00004141"/>
    </source>
</evidence>
<feature type="transmembrane region" description="Helical" evidence="12">
    <location>
        <begin position="382"/>
        <end position="404"/>
    </location>
</feature>
<feature type="region of interest" description="Disordered" evidence="13">
    <location>
        <begin position="741"/>
        <end position="789"/>
    </location>
</feature>
<dbReference type="InterPro" id="IPR001594">
    <property type="entry name" value="Palmitoyltrfase_DHHC"/>
</dbReference>
<evidence type="ECO:0000256" key="7">
    <source>
        <dbReference type="ARBA" id="ARBA00023136"/>
    </source>
</evidence>
<evidence type="ECO:0000256" key="3">
    <source>
        <dbReference type="ARBA" id="ARBA00022692"/>
    </source>
</evidence>
<gene>
    <name evidence="15" type="ORF">RHOBADRAFT_55173</name>
</gene>
<dbReference type="GO" id="GO:0016020">
    <property type="term" value="C:membrane"/>
    <property type="evidence" value="ECO:0007669"/>
    <property type="project" value="UniProtKB-SubCell"/>
</dbReference>
<sequence>MASPLSPQGKATATTSLSAARAASPPPPPPPASDPPAVDLAAPAPPPPLHRAAQQGDLDQVYALLDHPQPDQPPLTASDPDLQGITPLHWAAINGNALVAKALLDRGALVDARGGDLDATPAMWGARNGHLAVVHLLVQHGADPRLVDQQGFSLLHLAVHSSSAFLLAYLLLSNLAGVDVDGPDPEGHTSLAWACYQGDAISVELLLAATARASAASPRAPGVDLHARTHDNKTARDMAIELKSYAAYARALADAGMGETGAQVDRPLGERNTRRAIFAVVAAALGTALELAALAPWYVGLLAVPAVAFGMHHVVVRVLLGVGAPGPAAAAAATAGANKHGHGHAHGAGGGERVTKSPYLCAIIVGSLGWVAWVWLSRYLTLHGYALSNLVFGVLIGSCSYALFKAVTLDPGTVRGPAVGSEGLKEVVEELVDAGAFNGMNFCLSCLVRRPLRSKHSYATERCVARFDHYCPWVWNDVGVNNHRQFLTFLITLVIGVVSFLHLTYGYFYEKAPDLPPTASCPAVSPTFLCMALHYDPFPVVVAFWAALQLSWTLILLGAQLYQVSRQLTTLEQSNLGRYGYMGGKPGVSGAQQQGAVEKWNAAKQARHAAQLGDAGAGDGDDDPNSLAHAPVTGSSSSGGGGGAADDDEGALASARVPKGRMALLLRLLGLDRFLLSSSSRSSSRARRSRTAGPGAGANPFDLGVRSNCVDFWTAGDELGVRYEELWGVPDGGFARVVAERRRRQEEERSARGEGMAPGGAWDRVRGRRGSNAPPAPARGYERVALDEV</sequence>
<evidence type="ECO:0000256" key="2">
    <source>
        <dbReference type="ARBA" id="ARBA00010104"/>
    </source>
</evidence>
<keyword evidence="5 12" id="KW-1133">Transmembrane helix</keyword>
<evidence type="ECO:0000256" key="6">
    <source>
        <dbReference type="ARBA" id="ARBA00023043"/>
    </source>
</evidence>
<dbReference type="Gene3D" id="1.25.40.20">
    <property type="entry name" value="Ankyrin repeat-containing domain"/>
    <property type="match status" value="2"/>
</dbReference>
<evidence type="ECO:0000313" key="16">
    <source>
        <dbReference type="Proteomes" id="UP000053890"/>
    </source>
</evidence>
<evidence type="ECO:0000259" key="14">
    <source>
        <dbReference type="Pfam" id="PF01529"/>
    </source>
</evidence>
<comment type="domain">
    <text evidence="12">The DHHC domain is required for palmitoyltransferase activity.</text>
</comment>
<dbReference type="PROSITE" id="PS50216">
    <property type="entry name" value="DHHC"/>
    <property type="match status" value="1"/>
</dbReference>
<comment type="similarity">
    <text evidence="2">Belongs to the DHHC palmitoyltransferase family. AKR/ZDHHC17 subfamily.</text>
</comment>
<dbReference type="AlphaFoldDB" id="A0A0P9F1E9"/>
<dbReference type="OMA" id="FWVGFRY"/>
<dbReference type="Proteomes" id="UP000053890">
    <property type="component" value="Unassembled WGS sequence"/>
</dbReference>
<evidence type="ECO:0000256" key="4">
    <source>
        <dbReference type="ARBA" id="ARBA00022737"/>
    </source>
</evidence>
<evidence type="ECO:0000256" key="10">
    <source>
        <dbReference type="ARBA" id="ARBA00048048"/>
    </source>
</evidence>
<feature type="domain" description="Palmitoyltransferase DHHC" evidence="14">
    <location>
        <begin position="438"/>
        <end position="575"/>
    </location>
</feature>
<dbReference type="PRINTS" id="PR01415">
    <property type="entry name" value="ANKYRIN"/>
</dbReference>
<dbReference type="OrthoDB" id="6781668at2759"/>
<dbReference type="EMBL" id="KQ474083">
    <property type="protein sequence ID" value="KPV73432.1"/>
    <property type="molecule type" value="Genomic_DNA"/>
</dbReference>
<organism evidence="15 16">
    <name type="scientific">Rhodotorula graminis (strain WP1)</name>
    <dbReference type="NCBI Taxonomy" id="578459"/>
    <lineage>
        <taxon>Eukaryota</taxon>
        <taxon>Fungi</taxon>
        <taxon>Dikarya</taxon>
        <taxon>Basidiomycota</taxon>
        <taxon>Pucciniomycotina</taxon>
        <taxon>Microbotryomycetes</taxon>
        <taxon>Sporidiobolales</taxon>
        <taxon>Sporidiobolaceae</taxon>
        <taxon>Rhodotorula</taxon>
    </lineage>
</organism>
<evidence type="ECO:0000256" key="13">
    <source>
        <dbReference type="SAM" id="MobiDB-lite"/>
    </source>
</evidence>
<feature type="repeat" description="ANK" evidence="11">
    <location>
        <begin position="83"/>
        <end position="115"/>
    </location>
</feature>
<protein>
    <recommendedName>
        <fullName evidence="12">Palmitoyltransferase</fullName>
        <ecNumber evidence="12">2.3.1.225</ecNumber>
    </recommendedName>
</protein>
<dbReference type="Pfam" id="PF01529">
    <property type="entry name" value="DHHC"/>
    <property type="match status" value="1"/>
</dbReference>
<keyword evidence="8" id="KW-0564">Palmitate</keyword>
<dbReference type="InterPro" id="IPR036770">
    <property type="entry name" value="Ankyrin_rpt-contain_sf"/>
</dbReference>
<feature type="region of interest" description="Disordered" evidence="13">
    <location>
        <begin position="680"/>
        <end position="700"/>
    </location>
</feature>
<keyword evidence="9" id="KW-0449">Lipoprotein</keyword>
<dbReference type="GO" id="GO:0019706">
    <property type="term" value="F:protein-cysteine S-palmitoyltransferase activity"/>
    <property type="evidence" value="ECO:0007669"/>
    <property type="project" value="UniProtKB-EC"/>
</dbReference>
<dbReference type="SMART" id="SM00248">
    <property type="entry name" value="ANK"/>
    <property type="match status" value="4"/>
</dbReference>
<evidence type="ECO:0000256" key="8">
    <source>
        <dbReference type="ARBA" id="ARBA00023139"/>
    </source>
</evidence>
<dbReference type="EC" id="2.3.1.225" evidence="12"/>
<dbReference type="STRING" id="578459.A0A0P9F1E9"/>
<feature type="transmembrane region" description="Helical" evidence="12">
    <location>
        <begin position="358"/>
        <end position="376"/>
    </location>
</feature>
<dbReference type="PANTHER" id="PTHR24161">
    <property type="entry name" value="ANK_REP_REGION DOMAIN-CONTAINING PROTEIN-RELATED"/>
    <property type="match status" value="1"/>
</dbReference>
<feature type="compositionally biased region" description="Pro residues" evidence="13">
    <location>
        <begin position="24"/>
        <end position="34"/>
    </location>
</feature>
<evidence type="ECO:0000313" key="15">
    <source>
        <dbReference type="EMBL" id="KPV73432.1"/>
    </source>
</evidence>
<feature type="compositionally biased region" description="Basic and acidic residues" evidence="13">
    <location>
        <begin position="741"/>
        <end position="752"/>
    </location>
</feature>
<dbReference type="SUPFAM" id="SSF48403">
    <property type="entry name" value="Ankyrin repeat"/>
    <property type="match status" value="1"/>
</dbReference>
<evidence type="ECO:0000256" key="5">
    <source>
        <dbReference type="ARBA" id="ARBA00022989"/>
    </source>
</evidence>
<comment type="subcellular location">
    <subcellularLocation>
        <location evidence="1">Membrane</location>
        <topology evidence="1">Multi-pass membrane protein</topology>
    </subcellularLocation>
</comment>
<dbReference type="InterPro" id="IPR002110">
    <property type="entry name" value="Ankyrin_rpt"/>
</dbReference>
<evidence type="ECO:0000256" key="9">
    <source>
        <dbReference type="ARBA" id="ARBA00023288"/>
    </source>
</evidence>
<keyword evidence="12" id="KW-0012">Acyltransferase</keyword>
<dbReference type="PROSITE" id="PS50088">
    <property type="entry name" value="ANK_REPEAT"/>
    <property type="match status" value="2"/>
</dbReference>
<feature type="compositionally biased region" description="Low complexity" evidence="13">
    <location>
        <begin position="11"/>
        <end position="23"/>
    </location>
</feature>
<comment type="catalytic activity">
    <reaction evidence="10 12">
        <text>L-cysteinyl-[protein] + hexadecanoyl-CoA = S-hexadecanoyl-L-cysteinyl-[protein] + CoA</text>
        <dbReference type="Rhea" id="RHEA:36683"/>
        <dbReference type="Rhea" id="RHEA-COMP:10131"/>
        <dbReference type="Rhea" id="RHEA-COMP:11032"/>
        <dbReference type="ChEBI" id="CHEBI:29950"/>
        <dbReference type="ChEBI" id="CHEBI:57287"/>
        <dbReference type="ChEBI" id="CHEBI:57379"/>
        <dbReference type="ChEBI" id="CHEBI:74151"/>
        <dbReference type="EC" id="2.3.1.225"/>
    </reaction>
</comment>
<dbReference type="GeneID" id="28978155"/>
<feature type="region of interest" description="Disordered" evidence="13">
    <location>
        <begin position="1"/>
        <end position="53"/>
    </location>
</feature>
<keyword evidence="12" id="KW-0808">Transferase</keyword>
<keyword evidence="4" id="KW-0677">Repeat</keyword>
<feature type="transmembrane region" description="Helical" evidence="12">
    <location>
        <begin position="486"/>
        <end position="508"/>
    </location>
</feature>
<feature type="transmembrane region" description="Helical" evidence="12">
    <location>
        <begin position="318"/>
        <end position="337"/>
    </location>
</feature>
<dbReference type="PANTHER" id="PTHR24161:SF85">
    <property type="entry name" value="PALMITOYLTRANSFERASE HIP14"/>
    <property type="match status" value="1"/>
</dbReference>
<accession>A0A0P9F1E9</accession>
<keyword evidence="7 12" id="KW-0472">Membrane</keyword>
<reference evidence="15 16" key="1">
    <citation type="journal article" date="2015" name="Front. Microbiol.">
        <title>Genome sequence of the plant growth promoting endophytic yeast Rhodotorula graminis WP1.</title>
        <authorList>
            <person name="Firrincieli A."/>
            <person name="Otillar R."/>
            <person name="Salamov A."/>
            <person name="Schmutz J."/>
            <person name="Khan Z."/>
            <person name="Redman R.S."/>
            <person name="Fleck N.D."/>
            <person name="Lindquist E."/>
            <person name="Grigoriev I.V."/>
            <person name="Doty S.L."/>
        </authorList>
    </citation>
    <scope>NUCLEOTIDE SEQUENCE [LARGE SCALE GENOMIC DNA]</scope>
    <source>
        <strain evidence="15 16">WP1</strain>
    </source>
</reference>
<feature type="region of interest" description="Disordered" evidence="13">
    <location>
        <begin position="608"/>
        <end position="650"/>
    </location>
</feature>
<keyword evidence="16" id="KW-1185">Reference proteome</keyword>
<evidence type="ECO:0000256" key="11">
    <source>
        <dbReference type="PROSITE-ProRule" id="PRU00023"/>
    </source>
</evidence>
<keyword evidence="6 11" id="KW-0040">ANK repeat</keyword>
<dbReference type="Pfam" id="PF12796">
    <property type="entry name" value="Ank_2"/>
    <property type="match status" value="1"/>
</dbReference>
<feature type="repeat" description="ANK" evidence="11">
    <location>
        <begin position="117"/>
        <end position="149"/>
    </location>
</feature>
<name>A0A0P9F1E9_RHOGW</name>
<dbReference type="PROSITE" id="PS50297">
    <property type="entry name" value="ANK_REP_REGION"/>
    <property type="match status" value="1"/>
</dbReference>
<evidence type="ECO:0000256" key="12">
    <source>
        <dbReference type="RuleBase" id="RU079119"/>
    </source>
</evidence>
<feature type="transmembrane region" description="Helical" evidence="12">
    <location>
        <begin position="276"/>
        <end position="298"/>
    </location>
</feature>
<feature type="transmembrane region" description="Helical" evidence="12">
    <location>
        <begin position="538"/>
        <end position="559"/>
    </location>
</feature>
<proteinExistence type="inferred from homology"/>
<feature type="compositionally biased region" description="Basic and acidic residues" evidence="13">
    <location>
        <begin position="780"/>
        <end position="789"/>
    </location>
</feature>